<keyword evidence="5" id="KW-0812">Transmembrane</keyword>
<gene>
    <name evidence="13" type="ORF">GJ700_10375</name>
</gene>
<dbReference type="CDD" id="cd00342">
    <property type="entry name" value="gram_neg_porins"/>
    <property type="match status" value="1"/>
</dbReference>
<dbReference type="Pfam" id="PF13609">
    <property type="entry name" value="Porin_4"/>
    <property type="match status" value="1"/>
</dbReference>
<sequence>MKQTVSGAVAAALGACALTMAGAAFAQSNVAIYGILDSGIVYTNHANAAGDSVLKVPGLTGSVPSRIGFRGTEDLGNGLQAVFVLENGVSVDTGTVGQGGRLFGRQAYVGLKNAYGTLMLGRQVNMTFLAAVKSDVLGPNLFSMSSIDLYIPNARSDNAIGYLGTFNDFTVGATYSVGRDTSTAGGPAGTACAGEVAGNSKACRQATALLGYDNKAYGVTASYDIMYGNAGAAAGLTTSDSYDRRATLNGYAMAGPLRVGAGLMARKKVAATRASDLESNLWYIGASYPLTPMLQLDGQVARHDVKDSGNDSTLSVLRLTYSLSKRTAVYSSIGHMRNNGIAAIALDAGGTVGVGQNQSGLSAGVRHAF</sequence>
<keyword evidence="3" id="KW-0813">Transport</keyword>
<evidence type="ECO:0000256" key="4">
    <source>
        <dbReference type="ARBA" id="ARBA00022452"/>
    </source>
</evidence>
<keyword evidence="4" id="KW-1134">Transmembrane beta strand</keyword>
<comment type="caution">
    <text evidence="13">The sequence shown here is derived from an EMBL/GenBank/DDBJ whole genome shotgun (WGS) entry which is preliminary data.</text>
</comment>
<evidence type="ECO:0000256" key="6">
    <source>
        <dbReference type="ARBA" id="ARBA00022729"/>
    </source>
</evidence>
<comment type="subcellular location">
    <subcellularLocation>
        <location evidence="1">Cell outer membrane</location>
        <topology evidence="1">Multi-pass membrane protein</topology>
    </subcellularLocation>
</comment>
<dbReference type="Gene3D" id="2.40.160.10">
    <property type="entry name" value="Porin"/>
    <property type="match status" value="1"/>
</dbReference>
<keyword evidence="6 11" id="KW-0732">Signal</keyword>
<evidence type="ECO:0000313" key="13">
    <source>
        <dbReference type="EMBL" id="MRV72119.1"/>
    </source>
</evidence>
<comment type="subunit">
    <text evidence="2">Homotrimer.</text>
</comment>
<dbReference type="SUPFAM" id="SSF56935">
    <property type="entry name" value="Porins"/>
    <property type="match status" value="1"/>
</dbReference>
<dbReference type="AlphaFoldDB" id="A0A7X2LTR7"/>
<evidence type="ECO:0000256" key="8">
    <source>
        <dbReference type="ARBA" id="ARBA00023114"/>
    </source>
</evidence>
<dbReference type="GO" id="GO:0015288">
    <property type="term" value="F:porin activity"/>
    <property type="evidence" value="ECO:0007669"/>
    <property type="project" value="UniProtKB-KW"/>
</dbReference>
<accession>A0A7X2LTR7</accession>
<evidence type="ECO:0000259" key="12">
    <source>
        <dbReference type="Pfam" id="PF13609"/>
    </source>
</evidence>
<protein>
    <submittedName>
        <fullName evidence="13">Porin</fullName>
    </submittedName>
</protein>
<name>A0A7X2LTR7_9BURK</name>
<dbReference type="PRINTS" id="PR00184">
    <property type="entry name" value="NEISSPPORIN"/>
</dbReference>
<evidence type="ECO:0000256" key="2">
    <source>
        <dbReference type="ARBA" id="ARBA00011233"/>
    </source>
</evidence>
<dbReference type="RefSeq" id="WP_154373330.1">
    <property type="nucleotide sequence ID" value="NZ_WKJJ01000005.1"/>
</dbReference>
<dbReference type="PROSITE" id="PS51257">
    <property type="entry name" value="PROKAR_LIPOPROTEIN"/>
    <property type="match status" value="1"/>
</dbReference>
<feature type="chain" id="PRO_5031111430" evidence="11">
    <location>
        <begin position="27"/>
        <end position="369"/>
    </location>
</feature>
<evidence type="ECO:0000256" key="11">
    <source>
        <dbReference type="SAM" id="SignalP"/>
    </source>
</evidence>
<dbReference type="PANTHER" id="PTHR34501:SF9">
    <property type="entry name" value="MAJOR OUTER MEMBRANE PROTEIN P.IA"/>
    <property type="match status" value="1"/>
</dbReference>
<dbReference type="PANTHER" id="PTHR34501">
    <property type="entry name" value="PROTEIN YDDL-RELATED"/>
    <property type="match status" value="1"/>
</dbReference>
<evidence type="ECO:0000256" key="7">
    <source>
        <dbReference type="ARBA" id="ARBA00023065"/>
    </source>
</evidence>
<evidence type="ECO:0000256" key="3">
    <source>
        <dbReference type="ARBA" id="ARBA00022448"/>
    </source>
</evidence>
<proteinExistence type="predicted"/>
<dbReference type="EMBL" id="WKJJ01000005">
    <property type="protein sequence ID" value="MRV72119.1"/>
    <property type="molecule type" value="Genomic_DNA"/>
</dbReference>
<reference evidence="13 14" key="1">
    <citation type="submission" date="2019-11" db="EMBL/GenBank/DDBJ databases">
        <title>Novel species isolated from a subtropical stream in China.</title>
        <authorList>
            <person name="Lu H."/>
        </authorList>
    </citation>
    <scope>NUCLEOTIDE SEQUENCE [LARGE SCALE GENOMIC DNA]</scope>
    <source>
        <strain evidence="13 14">FT92W</strain>
    </source>
</reference>
<dbReference type="GO" id="GO:0046930">
    <property type="term" value="C:pore complex"/>
    <property type="evidence" value="ECO:0007669"/>
    <property type="project" value="UniProtKB-KW"/>
</dbReference>
<evidence type="ECO:0000256" key="5">
    <source>
        <dbReference type="ARBA" id="ARBA00022692"/>
    </source>
</evidence>
<dbReference type="GO" id="GO:0009279">
    <property type="term" value="C:cell outer membrane"/>
    <property type="evidence" value="ECO:0007669"/>
    <property type="project" value="UniProtKB-SubCell"/>
</dbReference>
<evidence type="ECO:0000256" key="10">
    <source>
        <dbReference type="ARBA" id="ARBA00023237"/>
    </source>
</evidence>
<evidence type="ECO:0000313" key="14">
    <source>
        <dbReference type="Proteomes" id="UP000446768"/>
    </source>
</evidence>
<keyword evidence="10" id="KW-0998">Cell outer membrane</keyword>
<feature type="signal peptide" evidence="11">
    <location>
        <begin position="1"/>
        <end position="26"/>
    </location>
</feature>
<keyword evidence="14" id="KW-1185">Reference proteome</keyword>
<dbReference type="Proteomes" id="UP000446768">
    <property type="component" value="Unassembled WGS sequence"/>
</dbReference>
<evidence type="ECO:0000256" key="1">
    <source>
        <dbReference type="ARBA" id="ARBA00004571"/>
    </source>
</evidence>
<organism evidence="13 14">
    <name type="scientific">Pseudoduganella rivuli</name>
    <dbReference type="NCBI Taxonomy" id="2666085"/>
    <lineage>
        <taxon>Bacteria</taxon>
        <taxon>Pseudomonadati</taxon>
        <taxon>Pseudomonadota</taxon>
        <taxon>Betaproteobacteria</taxon>
        <taxon>Burkholderiales</taxon>
        <taxon>Oxalobacteraceae</taxon>
        <taxon>Telluria group</taxon>
        <taxon>Pseudoduganella</taxon>
    </lineage>
</organism>
<dbReference type="InterPro" id="IPR050298">
    <property type="entry name" value="Gram-neg_bact_OMP"/>
</dbReference>
<evidence type="ECO:0000256" key="9">
    <source>
        <dbReference type="ARBA" id="ARBA00023136"/>
    </source>
</evidence>
<keyword evidence="7" id="KW-0406">Ion transport</keyword>
<keyword evidence="9" id="KW-0472">Membrane</keyword>
<dbReference type="GO" id="GO:0006811">
    <property type="term" value="P:monoatomic ion transport"/>
    <property type="evidence" value="ECO:0007669"/>
    <property type="project" value="UniProtKB-KW"/>
</dbReference>
<feature type="domain" description="Porin" evidence="12">
    <location>
        <begin position="15"/>
        <end position="340"/>
    </location>
</feature>
<keyword evidence="8" id="KW-0626">Porin</keyword>
<dbReference type="InterPro" id="IPR023614">
    <property type="entry name" value="Porin_dom_sf"/>
</dbReference>
<dbReference type="InterPro" id="IPR002299">
    <property type="entry name" value="Porin_Neis"/>
</dbReference>
<dbReference type="InterPro" id="IPR033900">
    <property type="entry name" value="Gram_neg_porin_domain"/>
</dbReference>